<sequence>MIYSEHYPPFNFYSNQSPQGISVELLQLMLEQMDAPFGVETIHFVPWPRGYQRTLNVKNSMLFSTYRTPAREELFKWVGPIASSQNGLIIRSDLNRDFSNFADLEDLRVGIIKNDIGGILLKELNIPNIHLIPLSNPDKAAKMLEHGRLDAWAYDVNVATDIQRRLGLPSLDYKVGLYLGQPGWLYFAFNPETDDSIIQNFQRPLDQAKKATNAENENLFENILRRFNYRLVE</sequence>
<dbReference type="EMBL" id="AAOW01000010">
    <property type="protein sequence ID" value="EAR61166.1"/>
    <property type="molecule type" value="Genomic_DNA"/>
</dbReference>
<dbReference type="AlphaFoldDB" id="A0A7U8GS95"/>
<dbReference type="PANTHER" id="PTHR38834">
    <property type="entry name" value="PERIPLASMIC SUBSTRATE BINDING PROTEIN FAMILY 3"/>
    <property type="match status" value="1"/>
</dbReference>
<protein>
    <submittedName>
        <fullName evidence="2">ABC-type amino acid transport, signal transduction systems, periplasmic component/domain</fullName>
    </submittedName>
</protein>
<keyword evidence="3" id="KW-1185">Reference proteome</keyword>
<name>A0A7U8GS95_NEPCE</name>
<dbReference type="Pfam" id="PF00497">
    <property type="entry name" value="SBP_bac_3"/>
    <property type="match status" value="1"/>
</dbReference>
<gene>
    <name evidence="2" type="ORF">MED92_04909</name>
</gene>
<dbReference type="SMART" id="SM00062">
    <property type="entry name" value="PBPb"/>
    <property type="match status" value="1"/>
</dbReference>
<dbReference type="Proteomes" id="UP000002171">
    <property type="component" value="Unassembled WGS sequence"/>
</dbReference>
<organism evidence="2 3">
    <name type="scientific">Neptuniibacter caesariensis</name>
    <dbReference type="NCBI Taxonomy" id="207954"/>
    <lineage>
        <taxon>Bacteria</taxon>
        <taxon>Pseudomonadati</taxon>
        <taxon>Pseudomonadota</taxon>
        <taxon>Gammaproteobacteria</taxon>
        <taxon>Oceanospirillales</taxon>
        <taxon>Oceanospirillaceae</taxon>
        <taxon>Neptuniibacter</taxon>
    </lineage>
</organism>
<reference evidence="2 3" key="1">
    <citation type="submission" date="2006-02" db="EMBL/GenBank/DDBJ databases">
        <authorList>
            <person name="Pinhassi J."/>
            <person name="Pedros-Alio C."/>
            <person name="Ferriera S."/>
            <person name="Johnson J."/>
            <person name="Kravitz S."/>
            <person name="Halpern A."/>
            <person name="Remington K."/>
            <person name="Beeson K."/>
            <person name="Tran B."/>
            <person name="Rogers Y.-H."/>
            <person name="Friedman R."/>
            <person name="Venter J.C."/>
        </authorList>
    </citation>
    <scope>NUCLEOTIDE SEQUENCE [LARGE SCALE GENOMIC DNA]</scope>
    <source>
        <strain evidence="2 3">MED92</strain>
    </source>
</reference>
<proteinExistence type="predicted"/>
<feature type="domain" description="Solute-binding protein family 3/N-terminal" evidence="1">
    <location>
        <begin position="1"/>
        <end position="222"/>
    </location>
</feature>
<dbReference type="Gene3D" id="3.40.190.10">
    <property type="entry name" value="Periplasmic binding protein-like II"/>
    <property type="match status" value="2"/>
</dbReference>
<evidence type="ECO:0000313" key="2">
    <source>
        <dbReference type="EMBL" id="EAR61166.1"/>
    </source>
</evidence>
<evidence type="ECO:0000259" key="1">
    <source>
        <dbReference type="SMART" id="SM00062"/>
    </source>
</evidence>
<dbReference type="OrthoDB" id="8587856at2"/>
<evidence type="ECO:0000313" key="3">
    <source>
        <dbReference type="Proteomes" id="UP000002171"/>
    </source>
</evidence>
<accession>A0A7U8GS95</accession>
<comment type="caution">
    <text evidence="2">The sequence shown here is derived from an EMBL/GenBank/DDBJ whole genome shotgun (WGS) entry which is preliminary data.</text>
</comment>
<dbReference type="InterPro" id="IPR001638">
    <property type="entry name" value="Solute-binding_3/MltF_N"/>
</dbReference>
<dbReference type="PANTHER" id="PTHR38834:SF3">
    <property type="entry name" value="SOLUTE-BINDING PROTEIN FAMILY 3_N-TERMINAL DOMAIN-CONTAINING PROTEIN"/>
    <property type="match status" value="1"/>
</dbReference>
<dbReference type="RefSeq" id="WP_007021448.1">
    <property type="nucleotide sequence ID" value="NZ_CH724126.1"/>
</dbReference>
<dbReference type="SUPFAM" id="SSF53850">
    <property type="entry name" value="Periplasmic binding protein-like II"/>
    <property type="match status" value="1"/>
</dbReference>